<dbReference type="SUPFAM" id="SSF140453">
    <property type="entry name" value="EsxAB dimer-like"/>
    <property type="match status" value="1"/>
</dbReference>
<reference evidence="1 2" key="1">
    <citation type="submission" date="2020-08" db="EMBL/GenBank/DDBJ databases">
        <title>Genomic Encyclopedia of Archaeal and Bacterial Type Strains, Phase II (KMG-II): from individual species to whole genera.</title>
        <authorList>
            <person name="Goeker M."/>
        </authorList>
    </citation>
    <scope>NUCLEOTIDE SEQUENCE [LARGE SCALE GENOMIC DNA]</scope>
    <source>
        <strain evidence="1 2">DSM 43850</strain>
    </source>
</reference>
<dbReference type="RefSeq" id="WP_182838018.1">
    <property type="nucleotide sequence ID" value="NZ_BAAABQ010000091.1"/>
</dbReference>
<dbReference type="InterPro" id="IPR036689">
    <property type="entry name" value="ESAT-6-like_sf"/>
</dbReference>
<dbReference type="Gene3D" id="1.10.287.1060">
    <property type="entry name" value="ESAT-6-like"/>
    <property type="match status" value="1"/>
</dbReference>
<sequence length="226" mass="24142">MTPSPYPQDADNVIRPIARLAFKTEVISLLDLIRDQLFGDADKVAAMAHQWAQNTAISDTRTELQTVKDVLGSYWQGAAYTQFNSYTTNIITTLDANQTVMANFATTLGNCAQVVQATYASAIKFIGQCAGALINLGGLTASLFIPGVDLITTPVLVVKAMDKLEDFVKNVTTLIADAYNQIGTYRSSGISFAANATAFKVPEAIAGSATGSVIGNARDWHVTPNK</sequence>
<protein>
    <submittedName>
        <fullName evidence="1">Uncharacterized protein YukE</fullName>
    </submittedName>
</protein>
<evidence type="ECO:0000313" key="2">
    <source>
        <dbReference type="Proteomes" id="UP000517916"/>
    </source>
</evidence>
<comment type="caution">
    <text evidence="1">The sequence shown here is derived from an EMBL/GenBank/DDBJ whole genome shotgun (WGS) entry which is preliminary data.</text>
</comment>
<organism evidence="1 2">
    <name type="scientific">Kutzneria viridogrisea</name>
    <dbReference type="NCBI Taxonomy" id="47990"/>
    <lineage>
        <taxon>Bacteria</taxon>
        <taxon>Bacillati</taxon>
        <taxon>Actinomycetota</taxon>
        <taxon>Actinomycetes</taxon>
        <taxon>Pseudonocardiales</taxon>
        <taxon>Pseudonocardiaceae</taxon>
        <taxon>Kutzneria</taxon>
    </lineage>
</organism>
<name>A0ABR6BJ86_9PSEU</name>
<proteinExistence type="predicted"/>
<accession>A0ABR6BJ86</accession>
<evidence type="ECO:0000313" key="1">
    <source>
        <dbReference type="EMBL" id="MBA8926805.1"/>
    </source>
</evidence>
<dbReference type="EMBL" id="JACJID010000003">
    <property type="protein sequence ID" value="MBA8926805.1"/>
    <property type="molecule type" value="Genomic_DNA"/>
</dbReference>
<dbReference type="Proteomes" id="UP000517916">
    <property type="component" value="Unassembled WGS sequence"/>
</dbReference>
<keyword evidence="2" id="KW-1185">Reference proteome</keyword>
<gene>
    <name evidence="1" type="ORF">BC739_004011</name>
</gene>